<dbReference type="PROSITE" id="PS50089">
    <property type="entry name" value="ZF_RING_2"/>
    <property type="match status" value="1"/>
</dbReference>
<dbReference type="SMART" id="SM00184">
    <property type="entry name" value="RING"/>
    <property type="match status" value="1"/>
</dbReference>
<dbReference type="SUPFAM" id="SSF57850">
    <property type="entry name" value="RING/U-box"/>
    <property type="match status" value="1"/>
</dbReference>
<evidence type="ECO:0000256" key="1">
    <source>
        <dbReference type="ARBA" id="ARBA00022723"/>
    </source>
</evidence>
<evidence type="ECO:0000256" key="4">
    <source>
        <dbReference type="PROSITE-ProRule" id="PRU00175"/>
    </source>
</evidence>
<keyword evidence="7" id="KW-1185">Reference proteome</keyword>
<sequence>MTTDTEIFRKAADEGVLRDVHYVDDVSQSMLCPICYCVFVEPYSTTCGHTFCRTCIQDALDKSSSVCPVDRAILRLVDVRPSPIVLYNIVDELRVYCNNKKKGCTTILARASIHNHANDCTYTQVKCPLECCYQLIERRYIDSKDDHKCLHNQIECAGCLKSMMDYQVNDHLHQCGARALRCPDCFDIFAPGYLELHRQNCEYYPCPAALHGCTWSGSKNELLARHAQDCQYILLAPFNIKYNTICLKFHETMSSFLEKLHQSAGDNVGNGVISAAALSAMGINSRQDLYNYFQQYNAEWQKLLTQLASLDDELKDIIAREAAIRATDGLVAAQSSVRNLRQFIQSSSVSFKNTSSVVAIPG</sequence>
<accession>A0A1E3Q1I4</accession>
<proteinExistence type="predicted"/>
<organism evidence="6 7">
    <name type="scientific">Lipomyces starkeyi NRRL Y-11557</name>
    <dbReference type="NCBI Taxonomy" id="675824"/>
    <lineage>
        <taxon>Eukaryota</taxon>
        <taxon>Fungi</taxon>
        <taxon>Dikarya</taxon>
        <taxon>Ascomycota</taxon>
        <taxon>Saccharomycotina</taxon>
        <taxon>Lipomycetes</taxon>
        <taxon>Lipomycetales</taxon>
        <taxon>Lipomycetaceae</taxon>
        <taxon>Lipomyces</taxon>
    </lineage>
</organism>
<dbReference type="GO" id="GO:0008270">
    <property type="term" value="F:zinc ion binding"/>
    <property type="evidence" value="ECO:0007669"/>
    <property type="project" value="UniProtKB-KW"/>
</dbReference>
<dbReference type="SUPFAM" id="SSF49599">
    <property type="entry name" value="TRAF domain-like"/>
    <property type="match status" value="1"/>
</dbReference>
<protein>
    <recommendedName>
        <fullName evidence="5">RING-type domain-containing protein</fullName>
    </recommendedName>
</protein>
<dbReference type="InterPro" id="IPR001841">
    <property type="entry name" value="Znf_RING"/>
</dbReference>
<evidence type="ECO:0000256" key="2">
    <source>
        <dbReference type="ARBA" id="ARBA00022771"/>
    </source>
</evidence>
<dbReference type="InterPro" id="IPR017907">
    <property type="entry name" value="Znf_RING_CS"/>
</dbReference>
<keyword evidence="2 4" id="KW-0863">Zinc-finger</keyword>
<dbReference type="PANTHER" id="PTHR10131">
    <property type="entry name" value="TNF RECEPTOR ASSOCIATED FACTOR"/>
    <property type="match status" value="1"/>
</dbReference>
<dbReference type="AlphaFoldDB" id="A0A1E3Q1I4"/>
<evidence type="ECO:0000313" key="7">
    <source>
        <dbReference type="Proteomes" id="UP000094385"/>
    </source>
</evidence>
<dbReference type="Pfam" id="PF13445">
    <property type="entry name" value="zf-RING_UBOX"/>
    <property type="match status" value="1"/>
</dbReference>
<keyword evidence="1" id="KW-0479">Metal-binding</keyword>
<reference evidence="6 7" key="1">
    <citation type="journal article" date="2016" name="Proc. Natl. Acad. Sci. U.S.A.">
        <title>Comparative genomics of biotechnologically important yeasts.</title>
        <authorList>
            <person name="Riley R."/>
            <person name="Haridas S."/>
            <person name="Wolfe K.H."/>
            <person name="Lopes M.R."/>
            <person name="Hittinger C.T."/>
            <person name="Goeker M."/>
            <person name="Salamov A.A."/>
            <person name="Wisecaver J.H."/>
            <person name="Long T.M."/>
            <person name="Calvey C.H."/>
            <person name="Aerts A.L."/>
            <person name="Barry K.W."/>
            <person name="Choi C."/>
            <person name="Clum A."/>
            <person name="Coughlan A.Y."/>
            <person name="Deshpande S."/>
            <person name="Douglass A.P."/>
            <person name="Hanson S.J."/>
            <person name="Klenk H.-P."/>
            <person name="LaButti K.M."/>
            <person name="Lapidus A."/>
            <person name="Lindquist E.A."/>
            <person name="Lipzen A.M."/>
            <person name="Meier-Kolthoff J.P."/>
            <person name="Ohm R.A."/>
            <person name="Otillar R.P."/>
            <person name="Pangilinan J.L."/>
            <person name="Peng Y."/>
            <person name="Rokas A."/>
            <person name="Rosa C.A."/>
            <person name="Scheuner C."/>
            <person name="Sibirny A.A."/>
            <person name="Slot J.C."/>
            <person name="Stielow J.B."/>
            <person name="Sun H."/>
            <person name="Kurtzman C.P."/>
            <person name="Blackwell M."/>
            <person name="Grigoriev I.V."/>
            <person name="Jeffries T.W."/>
        </authorList>
    </citation>
    <scope>NUCLEOTIDE SEQUENCE [LARGE SCALE GENOMIC DNA]</scope>
    <source>
        <strain evidence="6 7">NRRL Y-11557</strain>
    </source>
</reference>
<dbReference type="Proteomes" id="UP000094385">
    <property type="component" value="Unassembled WGS sequence"/>
</dbReference>
<dbReference type="STRING" id="675824.A0A1E3Q1I4"/>
<dbReference type="PANTHER" id="PTHR10131:SF94">
    <property type="entry name" value="TNF RECEPTOR-ASSOCIATED FACTOR 4"/>
    <property type="match status" value="1"/>
</dbReference>
<name>A0A1E3Q1I4_LIPST</name>
<gene>
    <name evidence="6" type="ORF">LIPSTDRAFT_4792</name>
</gene>
<evidence type="ECO:0000259" key="5">
    <source>
        <dbReference type="PROSITE" id="PS50089"/>
    </source>
</evidence>
<dbReference type="InterPro" id="IPR027370">
    <property type="entry name" value="Znf-RING_euk"/>
</dbReference>
<evidence type="ECO:0000313" key="6">
    <source>
        <dbReference type="EMBL" id="ODQ71563.1"/>
    </source>
</evidence>
<evidence type="ECO:0000256" key="3">
    <source>
        <dbReference type="ARBA" id="ARBA00022833"/>
    </source>
</evidence>
<dbReference type="InterPro" id="IPR013083">
    <property type="entry name" value="Znf_RING/FYVE/PHD"/>
</dbReference>
<dbReference type="PROSITE" id="PS00518">
    <property type="entry name" value="ZF_RING_1"/>
    <property type="match status" value="1"/>
</dbReference>
<dbReference type="EMBL" id="KV454297">
    <property type="protein sequence ID" value="ODQ71563.1"/>
    <property type="molecule type" value="Genomic_DNA"/>
</dbReference>
<dbReference type="Gene3D" id="3.30.40.10">
    <property type="entry name" value="Zinc/RING finger domain, C3HC4 (zinc finger)"/>
    <property type="match status" value="3"/>
</dbReference>
<feature type="domain" description="RING-type" evidence="5">
    <location>
        <begin position="32"/>
        <end position="71"/>
    </location>
</feature>
<dbReference type="OrthoDB" id="1630758at2759"/>
<keyword evidence="3" id="KW-0862">Zinc</keyword>